<accession>A0A7X5YM25</accession>
<organism evidence="2 3">
    <name type="scientific">Brevundimonas alba</name>
    <dbReference type="NCBI Taxonomy" id="74314"/>
    <lineage>
        <taxon>Bacteria</taxon>
        <taxon>Pseudomonadati</taxon>
        <taxon>Pseudomonadota</taxon>
        <taxon>Alphaproteobacteria</taxon>
        <taxon>Caulobacterales</taxon>
        <taxon>Caulobacteraceae</taxon>
        <taxon>Brevundimonas</taxon>
    </lineage>
</organism>
<dbReference type="RefSeq" id="WP_168047508.1">
    <property type="nucleotide sequence ID" value="NZ_JAATJM010000002.1"/>
</dbReference>
<dbReference type="AlphaFoldDB" id="A0A7X5YM25"/>
<keyword evidence="3" id="KW-1185">Reference proteome</keyword>
<reference evidence="2 3" key="1">
    <citation type="submission" date="2020-03" db="EMBL/GenBank/DDBJ databases">
        <title>Genomic Encyclopedia of Type Strains, Phase IV (KMG-IV): sequencing the most valuable type-strain genomes for metagenomic binning, comparative biology and taxonomic classification.</title>
        <authorList>
            <person name="Goeker M."/>
        </authorList>
    </citation>
    <scope>NUCLEOTIDE SEQUENCE [LARGE SCALE GENOMIC DNA]</scope>
    <source>
        <strain evidence="2 3">DSM 4736</strain>
    </source>
</reference>
<gene>
    <name evidence="2" type="ORF">GGQ87_002745</name>
</gene>
<feature type="chain" id="PRO_5031046780" description="Lipoprotein" evidence="1">
    <location>
        <begin position="25"/>
        <end position="240"/>
    </location>
</feature>
<feature type="signal peptide" evidence="1">
    <location>
        <begin position="1"/>
        <end position="24"/>
    </location>
</feature>
<dbReference type="EMBL" id="JAATJM010000002">
    <property type="protein sequence ID" value="NJC42450.1"/>
    <property type="molecule type" value="Genomic_DNA"/>
</dbReference>
<evidence type="ECO:0008006" key="4">
    <source>
        <dbReference type="Google" id="ProtNLM"/>
    </source>
</evidence>
<evidence type="ECO:0000313" key="2">
    <source>
        <dbReference type="EMBL" id="NJC42450.1"/>
    </source>
</evidence>
<name>A0A7X5YM25_9CAUL</name>
<keyword evidence="1" id="KW-0732">Signal</keyword>
<dbReference type="Proteomes" id="UP000587415">
    <property type="component" value="Unassembled WGS sequence"/>
</dbReference>
<comment type="caution">
    <text evidence="2">The sequence shown here is derived from an EMBL/GenBank/DDBJ whole genome shotgun (WGS) entry which is preliminary data.</text>
</comment>
<proteinExistence type="predicted"/>
<evidence type="ECO:0000256" key="1">
    <source>
        <dbReference type="SAM" id="SignalP"/>
    </source>
</evidence>
<evidence type="ECO:0000313" key="3">
    <source>
        <dbReference type="Proteomes" id="UP000587415"/>
    </source>
</evidence>
<protein>
    <recommendedName>
        <fullName evidence="4">Lipoprotein</fullName>
    </recommendedName>
</protein>
<sequence>MSIRNWAVAGGVIVLAAAAGVATSQQQAPSPTAATQVNLPRSRVDNAALAQARQDPLGARLRGVLAQNKGSGFMQQVNASAVPVLAPADLALLDTAEFDDGDRFYMLTVKRGEQIIEIYGTTKAFQSPLAAPAAAPAAGVAPQTAPVNRAAPLNRAAVAKGPRIAAARIPDTAARAAAQARTEGLTNVRTERTEYGVDVTFSRFGAAYNVSFLCEGAPNCSEADAVAFAAGLQLIGGGGS</sequence>